<dbReference type="PANTHER" id="PTHR42828:SF3">
    <property type="entry name" value="THREONYLCARBAMOYL-AMP SYNTHASE"/>
    <property type="match status" value="1"/>
</dbReference>
<keyword evidence="2" id="KW-0808">Transferase</keyword>
<keyword evidence="2" id="KW-0548">Nucleotidyltransferase</keyword>
<dbReference type="NCBIfam" id="TIGR00057">
    <property type="entry name" value="L-threonylcarbamoyladenylate synthase"/>
    <property type="match status" value="1"/>
</dbReference>
<evidence type="ECO:0000259" key="1">
    <source>
        <dbReference type="PROSITE" id="PS51163"/>
    </source>
</evidence>
<evidence type="ECO:0000313" key="2">
    <source>
        <dbReference type="EMBL" id="SJM71532.1"/>
    </source>
</evidence>
<name>A0A1R4GUM5_9GAMM</name>
<dbReference type="SUPFAM" id="SSF55821">
    <property type="entry name" value="YrdC/RibB"/>
    <property type="match status" value="1"/>
</dbReference>
<dbReference type="GO" id="GO:0003725">
    <property type="term" value="F:double-stranded RNA binding"/>
    <property type="evidence" value="ECO:0007669"/>
    <property type="project" value="InterPro"/>
</dbReference>
<dbReference type="EMBL" id="FUGE01000128">
    <property type="protein sequence ID" value="SJM71532.1"/>
    <property type="molecule type" value="Genomic_DNA"/>
</dbReference>
<accession>A0A1R4GUM5</accession>
<gene>
    <name evidence="2" type="primary">tsaC_2</name>
    <name evidence="2" type="ORF">A1232T_01246</name>
</gene>
<dbReference type="PROSITE" id="PS51163">
    <property type="entry name" value="YRDC"/>
    <property type="match status" value="1"/>
</dbReference>
<dbReference type="Gene3D" id="3.90.870.10">
    <property type="entry name" value="DHBP synthase"/>
    <property type="match status" value="1"/>
</dbReference>
<dbReference type="InterPro" id="IPR006070">
    <property type="entry name" value="Sua5-like_dom"/>
</dbReference>
<dbReference type="AlphaFoldDB" id="A0A1R4GUM5"/>
<dbReference type="InterPro" id="IPR052532">
    <property type="entry name" value="SUA5_domain"/>
</dbReference>
<evidence type="ECO:0000313" key="3">
    <source>
        <dbReference type="Proteomes" id="UP000188357"/>
    </source>
</evidence>
<dbReference type="GO" id="GO:0061710">
    <property type="term" value="F:L-threonylcarbamoyladenylate synthase"/>
    <property type="evidence" value="ECO:0007669"/>
    <property type="project" value="UniProtKB-EC"/>
</dbReference>
<organism evidence="2 3">
    <name type="scientific">Psychrobacter piechaudii</name>
    <dbReference type="NCBI Taxonomy" id="1945521"/>
    <lineage>
        <taxon>Bacteria</taxon>
        <taxon>Pseudomonadati</taxon>
        <taxon>Pseudomonadota</taxon>
        <taxon>Gammaproteobacteria</taxon>
        <taxon>Moraxellales</taxon>
        <taxon>Moraxellaceae</taxon>
        <taxon>Psychrobacter</taxon>
    </lineage>
</organism>
<dbReference type="Proteomes" id="UP000188357">
    <property type="component" value="Unassembled WGS sequence"/>
</dbReference>
<dbReference type="EC" id="2.7.7.87" evidence="2"/>
<dbReference type="PANTHER" id="PTHR42828">
    <property type="entry name" value="DHBP SYNTHASE RIBB-LIKE ALPHA/BETA DOMAIN-CONTAINING PROTEIN"/>
    <property type="match status" value="1"/>
</dbReference>
<dbReference type="RefSeq" id="WP_077451008.1">
    <property type="nucleotide sequence ID" value="NZ_FUGE01000128.1"/>
</dbReference>
<reference evidence="2 3" key="1">
    <citation type="submission" date="2017-02" db="EMBL/GenBank/DDBJ databases">
        <authorList>
            <person name="Peterson S.W."/>
        </authorList>
    </citation>
    <scope>NUCLEOTIDE SEQUENCE [LARGE SCALE GENOMIC DNA]</scope>
    <source>
        <strain evidence="2">Psychrobacter_piechaudii</strain>
    </source>
</reference>
<feature type="domain" description="YrdC-like" evidence="1">
    <location>
        <begin position="13"/>
        <end position="199"/>
    </location>
</feature>
<dbReference type="Pfam" id="PF01300">
    <property type="entry name" value="Sua5_yciO_yrdC"/>
    <property type="match status" value="1"/>
</dbReference>
<keyword evidence="3" id="KW-1185">Reference proteome</keyword>
<sequence>MQTLYIHPENPQPRLISQVVDALNHDQLIVYPTDTSYAFGCKIGSKNAIEKLRLIRQLDDKHQFTLLCRDLSEIATYATVDNQQFKLLKATTPAPITFILDATKDVPKKLSHPKKKTIGIRVPSNPISQMILEGMGEPILTSSLILPDMPLALDDPFDIEDKLGNNIDIMINAGILTTKLTTIVDMTTFPPELIRQGAGDASQLIDP</sequence>
<dbReference type="OrthoDB" id="9781656at2"/>
<proteinExistence type="predicted"/>
<dbReference type="InterPro" id="IPR017945">
    <property type="entry name" value="DHBP_synth_RibB-like_a/b_dom"/>
</dbReference>
<protein>
    <submittedName>
        <fullName evidence="2">Threonylcarbamoyl-AMP synthase</fullName>
        <ecNumber evidence="2">2.7.7.87</ecNumber>
    </submittedName>
</protein>
<dbReference type="STRING" id="1945521.A1232T_01246"/>